<reference evidence="4" key="1">
    <citation type="journal article" date="2021" name="Front. Microbiol.">
        <title>Comprehensive Comparative Genomics and Phenotyping of Methylobacterium Species.</title>
        <authorList>
            <person name="Alessa O."/>
            <person name="Ogura Y."/>
            <person name="Fujitani Y."/>
            <person name="Takami H."/>
            <person name="Hayashi T."/>
            <person name="Sahin N."/>
            <person name="Tani A."/>
        </authorList>
    </citation>
    <scope>NUCLEOTIDE SEQUENCE</scope>
    <source>
        <strain evidence="4">KCTC 52305</strain>
    </source>
</reference>
<reference evidence="4" key="2">
    <citation type="submission" date="2021-08" db="EMBL/GenBank/DDBJ databases">
        <authorList>
            <person name="Tani A."/>
            <person name="Ola A."/>
            <person name="Ogura Y."/>
            <person name="Katsura K."/>
            <person name="Hayashi T."/>
        </authorList>
    </citation>
    <scope>NUCLEOTIDE SEQUENCE</scope>
    <source>
        <strain evidence="4">KCTC 52305</strain>
    </source>
</reference>
<protein>
    <recommendedName>
        <fullName evidence="3">Calcineurin-like phosphoesterase domain-containing protein</fullName>
    </recommendedName>
</protein>
<gene>
    <name evidence="4" type="ORF">OPKNFCMD_1562</name>
</gene>
<keyword evidence="1" id="KW-0479">Metal-binding</keyword>
<evidence type="ECO:0000259" key="3">
    <source>
        <dbReference type="Pfam" id="PF00149"/>
    </source>
</evidence>
<dbReference type="InterPro" id="IPR051158">
    <property type="entry name" value="Metallophosphoesterase_sf"/>
</dbReference>
<dbReference type="Gene3D" id="3.60.21.10">
    <property type="match status" value="1"/>
</dbReference>
<feature type="domain" description="Calcineurin-like phosphoesterase" evidence="3">
    <location>
        <begin position="52"/>
        <end position="236"/>
    </location>
</feature>
<dbReference type="PANTHER" id="PTHR31302">
    <property type="entry name" value="TRANSMEMBRANE PROTEIN WITH METALLOPHOSPHOESTERASE DOMAIN-RELATED"/>
    <property type="match status" value="1"/>
</dbReference>
<dbReference type="PANTHER" id="PTHR31302:SF31">
    <property type="entry name" value="PHOSPHODIESTERASE YAEI"/>
    <property type="match status" value="1"/>
</dbReference>
<dbReference type="Proteomes" id="UP001055167">
    <property type="component" value="Unassembled WGS sequence"/>
</dbReference>
<evidence type="ECO:0000313" key="5">
    <source>
        <dbReference type="Proteomes" id="UP001055167"/>
    </source>
</evidence>
<comment type="caution">
    <text evidence="4">The sequence shown here is derived from an EMBL/GenBank/DDBJ whole genome shotgun (WGS) entry which is preliminary data.</text>
</comment>
<dbReference type="CDD" id="cd07385">
    <property type="entry name" value="MPP_YkuE_C"/>
    <property type="match status" value="1"/>
</dbReference>
<dbReference type="InterPro" id="IPR029052">
    <property type="entry name" value="Metallo-depent_PP-like"/>
</dbReference>
<proteinExistence type="predicted"/>
<dbReference type="Pfam" id="PF00149">
    <property type="entry name" value="Metallophos"/>
    <property type="match status" value="1"/>
</dbReference>
<dbReference type="EMBL" id="BPQH01000004">
    <property type="protein sequence ID" value="GJD48836.1"/>
    <property type="molecule type" value="Genomic_DNA"/>
</dbReference>
<sequence>MLLMPSRRQLLTTAAFLGLSTSAYALGVEPAWRLVVTRYAPALPRWPADLRLRIAVLTDFHVGEPWMSLGRVADIVAVTNALRPDLIVLLGDYPGVGRAVLRPVALPDFARVAAGLAAPLGVHAILGNHDWEDDPVAMRARRGPVESRRALEAQGIGVMENAVVRLSHRGRPFWLAGLADQQAFSRRRPWRGLDDLPGTLAQVTDDAPVILLAHEPDIFTTVPDRVALTLSGHTHGGQVRVLGYSPVVPSAYGQRFAYGHVVEDGRHLIVSAGLGTSQVPIRLGVPPEIVLVTLGTDPAAGAQG</sequence>
<evidence type="ECO:0000256" key="1">
    <source>
        <dbReference type="ARBA" id="ARBA00022723"/>
    </source>
</evidence>
<name>A0ABQ4QUW6_9HYPH</name>
<dbReference type="RefSeq" id="WP_128560118.1">
    <property type="nucleotide sequence ID" value="NZ_BPQH01000004.1"/>
</dbReference>
<evidence type="ECO:0000313" key="4">
    <source>
        <dbReference type="EMBL" id="GJD48836.1"/>
    </source>
</evidence>
<organism evidence="4 5">
    <name type="scientific">Methylobacterium crusticola</name>
    <dbReference type="NCBI Taxonomy" id="1697972"/>
    <lineage>
        <taxon>Bacteria</taxon>
        <taxon>Pseudomonadati</taxon>
        <taxon>Pseudomonadota</taxon>
        <taxon>Alphaproteobacteria</taxon>
        <taxon>Hyphomicrobiales</taxon>
        <taxon>Methylobacteriaceae</taxon>
        <taxon>Methylobacterium</taxon>
    </lineage>
</organism>
<keyword evidence="5" id="KW-1185">Reference proteome</keyword>
<evidence type="ECO:0000256" key="2">
    <source>
        <dbReference type="ARBA" id="ARBA00022801"/>
    </source>
</evidence>
<accession>A0ABQ4QUW6</accession>
<keyword evidence="2" id="KW-0378">Hydrolase</keyword>
<dbReference type="SUPFAM" id="SSF56300">
    <property type="entry name" value="Metallo-dependent phosphatases"/>
    <property type="match status" value="1"/>
</dbReference>
<dbReference type="InterPro" id="IPR004843">
    <property type="entry name" value="Calcineurin-like_PHP"/>
</dbReference>